<dbReference type="Proteomes" id="UP001334732">
    <property type="component" value="Chromosome"/>
</dbReference>
<protein>
    <submittedName>
        <fullName evidence="1">Uncharacterized protein</fullName>
    </submittedName>
</protein>
<keyword evidence="2" id="KW-1185">Reference proteome</keyword>
<evidence type="ECO:0000313" key="2">
    <source>
        <dbReference type="Proteomes" id="UP001334732"/>
    </source>
</evidence>
<accession>A0ABZ1CNL0</accession>
<name>A0ABZ1CNL0_9PROT</name>
<gene>
    <name evidence="1" type="ORF">VA613_03325</name>
</gene>
<evidence type="ECO:0000313" key="1">
    <source>
        <dbReference type="EMBL" id="WRS39912.1"/>
    </source>
</evidence>
<sequence length="83" mass="9047">MPQATSLFTDVESKIVGTAPVVIYSPSGKTRKRFPEGVVEVHATEAEALAHADPAQHRHAAIASGPSRSSEGFRLFYLVRWLD</sequence>
<dbReference type="RefSeq" id="WP_324780443.1">
    <property type="nucleotide sequence ID" value="NZ_CP141769.1"/>
</dbReference>
<organism evidence="1 2">
    <name type="scientific">Thiobacillus sedimenti</name>
    <dbReference type="NCBI Taxonomy" id="3110231"/>
    <lineage>
        <taxon>Bacteria</taxon>
        <taxon>Pseudomonadati</taxon>
        <taxon>Pseudomonadota</taxon>
        <taxon>Betaproteobacteria</taxon>
        <taxon>Nitrosomonadales</taxon>
        <taxon>Thiobacillaceae</taxon>
        <taxon>Thiobacillus</taxon>
    </lineage>
</organism>
<dbReference type="EMBL" id="CP141769">
    <property type="protein sequence ID" value="WRS39912.1"/>
    <property type="molecule type" value="Genomic_DNA"/>
</dbReference>
<reference evidence="1 2" key="1">
    <citation type="submission" date="2023-12" db="EMBL/GenBank/DDBJ databases">
        <title>Thiobacillus sedimentum sp. nov., a chemolithoautotrophic sulfur-oxidizing bacterium isolated from freshwater sediment.</title>
        <authorList>
            <person name="Luo J."/>
            <person name="Dai C."/>
        </authorList>
    </citation>
    <scope>NUCLEOTIDE SEQUENCE [LARGE SCALE GENOMIC DNA]</scope>
    <source>
        <strain evidence="1 2">SCUT-2</strain>
    </source>
</reference>
<proteinExistence type="predicted"/>